<reference evidence="1" key="1">
    <citation type="journal article" date="2011" name="Environ. Microbiol.">
        <title>Genomic insights into the metabolic potential of the polycyclic aromatic hydrocarbon degrading sulfate-reducing Deltaproteobacterium N47.</title>
        <authorList>
            <person name="Bergmann F."/>
            <person name="Selesi D."/>
            <person name="Weinmaier T."/>
            <person name="Tischler P."/>
            <person name="Rattei T."/>
            <person name="Meckenstock R.U."/>
        </authorList>
    </citation>
    <scope>NUCLEOTIDE SEQUENCE</scope>
</reference>
<dbReference type="Pfam" id="PF02810">
    <property type="entry name" value="SEC-C"/>
    <property type="match status" value="1"/>
</dbReference>
<name>E1YMT4_9BACT</name>
<evidence type="ECO:0008006" key="2">
    <source>
        <dbReference type="Google" id="ProtNLM"/>
    </source>
</evidence>
<dbReference type="SUPFAM" id="SSF103642">
    <property type="entry name" value="Sec-C motif"/>
    <property type="match status" value="1"/>
</dbReference>
<accession>E1YMT4</accession>
<gene>
    <name evidence="1" type="ORF">N47_O12970</name>
</gene>
<sequence length="119" mass="12629">MATFALRFSDDLKEKAQLFSKRIGLSLNAVIIVALDEYLRVRTGKKSGSLIDSVAAEKSNVLDSANTNDLAQADVLVSRNAPCSCGSGKKYKKCCGSYQITKSLPGSPLFGRSGGTTCC</sequence>
<proteinExistence type="predicted"/>
<organism evidence="1">
    <name type="scientific">uncultured Desulfobacterium sp</name>
    <dbReference type="NCBI Taxonomy" id="201089"/>
    <lineage>
        <taxon>Bacteria</taxon>
        <taxon>Pseudomonadati</taxon>
        <taxon>Thermodesulfobacteriota</taxon>
        <taxon>Desulfobacteria</taxon>
        <taxon>Desulfobacterales</taxon>
        <taxon>Desulfobacteriaceae</taxon>
        <taxon>Desulfobacterium</taxon>
        <taxon>environmental samples</taxon>
    </lineage>
</organism>
<dbReference type="GO" id="GO:0006355">
    <property type="term" value="P:regulation of DNA-templated transcription"/>
    <property type="evidence" value="ECO:0007669"/>
    <property type="project" value="InterPro"/>
</dbReference>
<evidence type="ECO:0000313" key="1">
    <source>
        <dbReference type="EMBL" id="CBX31878.1"/>
    </source>
</evidence>
<dbReference type="AlphaFoldDB" id="E1YMT4"/>
<dbReference type="EMBL" id="FR695880">
    <property type="protein sequence ID" value="CBX31878.1"/>
    <property type="molecule type" value="Genomic_DNA"/>
</dbReference>
<dbReference type="Gene3D" id="3.10.450.50">
    <property type="match status" value="1"/>
</dbReference>
<dbReference type="InterPro" id="IPR004027">
    <property type="entry name" value="SEC_C_motif"/>
</dbReference>
<dbReference type="SUPFAM" id="SSF47598">
    <property type="entry name" value="Ribbon-helix-helix"/>
    <property type="match status" value="1"/>
</dbReference>
<protein>
    <recommendedName>
        <fullName evidence="2">SEC-C motif domain protein</fullName>
    </recommendedName>
</protein>
<dbReference type="InterPro" id="IPR010985">
    <property type="entry name" value="Ribbon_hlx_hlx"/>
</dbReference>